<dbReference type="STRING" id="243272.MARTH_orf232"/>
<sequence>MVQAKQDQHNHKNDQKPNEPNVPSLPMEQDDQPSELTKEAILEYLDKATKKLEEFQKVINENWLVSESNKKFLEEILINVKKRSPFNRWILSKNWYQKTQRWNSEKMRWTHYKTR</sequence>
<name>B3PM90_META1</name>
<protein>
    <submittedName>
        <fullName evidence="2">Uncharacterized protein</fullName>
    </submittedName>
</protein>
<dbReference type="EMBL" id="CP001047">
    <property type="protein sequence ID" value="ACF07142.1"/>
    <property type="molecule type" value="Genomic_DNA"/>
</dbReference>
<dbReference type="KEGG" id="mat:MARTH_orf232"/>
<reference evidence="2 3" key="1">
    <citation type="journal article" date="2008" name="Infect. Immun.">
        <title>Genome of Mycoplasma arthritidis.</title>
        <authorList>
            <person name="Dybvig K."/>
            <person name="Zuhua C."/>
            <person name="Lao P."/>
            <person name="Jordan D.S."/>
            <person name="French C.T."/>
            <person name="Tu A.H."/>
            <person name="Loraine A.E."/>
        </authorList>
    </citation>
    <scope>NUCLEOTIDE SEQUENCE [LARGE SCALE GENOMIC DNA]</scope>
    <source>
        <strain evidence="2 3">158L3-1</strain>
    </source>
</reference>
<gene>
    <name evidence="2" type="ordered locus">MARTH_orf232</name>
</gene>
<dbReference type="Proteomes" id="UP000008812">
    <property type="component" value="Chromosome"/>
</dbReference>
<keyword evidence="3" id="KW-1185">Reference proteome</keyword>
<feature type="compositionally biased region" description="Basic and acidic residues" evidence="1">
    <location>
        <begin position="1"/>
        <end position="17"/>
    </location>
</feature>
<dbReference type="HOGENOM" id="CLU_2106220_0_0_14"/>
<organism evidence="2 3">
    <name type="scientific">Metamycoplasma arthritidis (strain 158L3-1)</name>
    <name type="common">Mycoplasma arthritidis</name>
    <dbReference type="NCBI Taxonomy" id="243272"/>
    <lineage>
        <taxon>Bacteria</taxon>
        <taxon>Bacillati</taxon>
        <taxon>Mycoplasmatota</taxon>
        <taxon>Mycoplasmoidales</taxon>
        <taxon>Metamycoplasmataceae</taxon>
        <taxon>Metamycoplasma</taxon>
    </lineage>
</organism>
<evidence type="ECO:0000313" key="2">
    <source>
        <dbReference type="EMBL" id="ACF07142.1"/>
    </source>
</evidence>
<evidence type="ECO:0000313" key="3">
    <source>
        <dbReference type="Proteomes" id="UP000008812"/>
    </source>
</evidence>
<dbReference type="RefSeq" id="WP_012498099.1">
    <property type="nucleotide sequence ID" value="NC_011025.1"/>
</dbReference>
<evidence type="ECO:0000256" key="1">
    <source>
        <dbReference type="SAM" id="MobiDB-lite"/>
    </source>
</evidence>
<feature type="region of interest" description="Disordered" evidence="1">
    <location>
        <begin position="1"/>
        <end position="33"/>
    </location>
</feature>
<dbReference type="AlphaFoldDB" id="B3PM90"/>
<proteinExistence type="predicted"/>
<accession>B3PM90</accession>